<dbReference type="Gene3D" id="3.20.20.150">
    <property type="entry name" value="Divalent-metal-dependent TIM barrel enzymes"/>
    <property type="match status" value="1"/>
</dbReference>
<dbReference type="InterPro" id="IPR036237">
    <property type="entry name" value="Xyl_isomerase-like_sf"/>
</dbReference>
<organism evidence="4 5">
    <name type="scientific">Phocaeicola vulgatus</name>
    <name type="common">Bacteroides vulgatus</name>
    <dbReference type="NCBI Taxonomy" id="821"/>
    <lineage>
        <taxon>Bacteria</taxon>
        <taxon>Pseudomonadati</taxon>
        <taxon>Bacteroidota</taxon>
        <taxon>Bacteroidia</taxon>
        <taxon>Bacteroidales</taxon>
        <taxon>Bacteroidaceae</taxon>
        <taxon>Phocaeicola</taxon>
    </lineage>
</organism>
<evidence type="ECO:0000256" key="2">
    <source>
        <dbReference type="SAM" id="SignalP"/>
    </source>
</evidence>
<dbReference type="SUPFAM" id="SSF51658">
    <property type="entry name" value="Xylose isomerase-like"/>
    <property type="match status" value="1"/>
</dbReference>
<keyword evidence="1 4" id="KW-0413">Isomerase</keyword>
<dbReference type="GO" id="GO:0034015">
    <property type="term" value="F:L-ribulose-5-phosphate 3-epimerase activity"/>
    <property type="evidence" value="ECO:0007669"/>
    <property type="project" value="TreeGrafter"/>
</dbReference>
<dbReference type="InterPro" id="IPR013022">
    <property type="entry name" value="Xyl_isomerase-like_TIM-brl"/>
</dbReference>
<gene>
    <name evidence="4" type="ORF">DWX04_09835</name>
</gene>
<evidence type="ECO:0000313" key="5">
    <source>
        <dbReference type="Proteomes" id="UP000283833"/>
    </source>
</evidence>
<evidence type="ECO:0000256" key="1">
    <source>
        <dbReference type="ARBA" id="ARBA00023235"/>
    </source>
</evidence>
<keyword evidence="2" id="KW-0732">Signal</keyword>
<feature type="signal peptide" evidence="2">
    <location>
        <begin position="1"/>
        <end position="23"/>
    </location>
</feature>
<protein>
    <submittedName>
        <fullName evidence="4">Sugar phosphate isomerase/epimerase</fullName>
    </submittedName>
</protein>
<evidence type="ECO:0000313" key="4">
    <source>
        <dbReference type="EMBL" id="RGT94120.1"/>
    </source>
</evidence>
<dbReference type="RefSeq" id="WP_117852904.1">
    <property type="nucleotide sequence ID" value="NZ_JAKKWV010000009.1"/>
</dbReference>
<proteinExistence type="predicted"/>
<evidence type="ECO:0000259" key="3">
    <source>
        <dbReference type="Pfam" id="PF01261"/>
    </source>
</evidence>
<comment type="caution">
    <text evidence="4">The sequence shown here is derived from an EMBL/GenBank/DDBJ whole genome shotgun (WGS) entry which is preliminary data.</text>
</comment>
<dbReference type="Pfam" id="PF01261">
    <property type="entry name" value="AP_endonuc_2"/>
    <property type="match status" value="1"/>
</dbReference>
<dbReference type="PANTHER" id="PTHR43489">
    <property type="entry name" value="ISOMERASE"/>
    <property type="match status" value="1"/>
</dbReference>
<sequence length="294" mass="33236">MNVKKIISLIMLLFMLLPLGAQNSEGKQRYKIAACDWMMLKRQKIGSFQLMKELGGDGIEMDMGGLGKRDTFDNKFHQPHFCKLFKETAQEQHIEVPSVAMSGFFGQSFLTHHNYKALVQDCLNTMKVMGAQVAFLPLGGIKEDWTVAGDARQELVSRLHEVGEMAVKDGVVIGIRTPLDAGGDIKLLKEINSKGIKIYYSFQNALENGCDLCKELKKLGKDRICQIHCTDTDGVTLPYNTRLDMNAVKHTLDKMGWSGWLVIERSRNKDEVRNVKKNFGTNVAYLKQIFQQEK</sequence>
<accession>A0A412QT30</accession>
<feature type="chain" id="PRO_5019220775" evidence="2">
    <location>
        <begin position="24"/>
        <end position="294"/>
    </location>
</feature>
<dbReference type="Proteomes" id="UP000283833">
    <property type="component" value="Unassembled WGS sequence"/>
</dbReference>
<feature type="domain" description="Xylose isomerase-like TIM barrel" evidence="3">
    <location>
        <begin position="48"/>
        <end position="287"/>
    </location>
</feature>
<name>A0A412QT30_PHOVU</name>
<reference evidence="4 5" key="1">
    <citation type="submission" date="2018-08" db="EMBL/GenBank/DDBJ databases">
        <title>A genome reference for cultivated species of the human gut microbiota.</title>
        <authorList>
            <person name="Zou Y."/>
            <person name="Xue W."/>
            <person name="Luo G."/>
        </authorList>
    </citation>
    <scope>NUCLEOTIDE SEQUENCE [LARGE SCALE GENOMIC DNA]</scope>
    <source>
        <strain evidence="4 5">AF18-14</strain>
    </source>
</reference>
<dbReference type="EMBL" id="QRXI01000010">
    <property type="protein sequence ID" value="RGT94120.1"/>
    <property type="molecule type" value="Genomic_DNA"/>
</dbReference>
<dbReference type="GO" id="GO:0019852">
    <property type="term" value="P:L-ascorbic acid metabolic process"/>
    <property type="evidence" value="ECO:0007669"/>
    <property type="project" value="TreeGrafter"/>
</dbReference>
<dbReference type="PANTHER" id="PTHR43489:SF1">
    <property type="entry name" value="L-RIBULOSE-5-PHOSPHATE 3-EPIMERASE SGBU-RELATED"/>
    <property type="match status" value="1"/>
</dbReference>
<dbReference type="AlphaFoldDB" id="A0A412QT30"/>
<dbReference type="InterPro" id="IPR050417">
    <property type="entry name" value="Sugar_Epim/Isomerase"/>
</dbReference>